<comment type="caution">
    <text evidence="7">The sequence shown here is derived from an EMBL/GenBank/DDBJ whole genome shotgun (WGS) entry which is preliminary data.</text>
</comment>
<dbReference type="SUPFAM" id="SSF55073">
    <property type="entry name" value="Nucleotide cyclase"/>
    <property type="match status" value="1"/>
</dbReference>
<dbReference type="GO" id="GO:0052621">
    <property type="term" value="F:diguanylate cyclase activity"/>
    <property type="evidence" value="ECO:0007669"/>
    <property type="project" value="UniProtKB-EC"/>
</dbReference>
<keyword evidence="5" id="KW-0472">Membrane</keyword>
<evidence type="ECO:0000256" key="3">
    <source>
        <dbReference type="ARBA" id="ARBA00034247"/>
    </source>
</evidence>
<comment type="cofactor">
    <cofactor evidence="1">
        <name>Mg(2+)</name>
        <dbReference type="ChEBI" id="CHEBI:18420"/>
    </cofactor>
</comment>
<evidence type="ECO:0000256" key="4">
    <source>
        <dbReference type="SAM" id="Coils"/>
    </source>
</evidence>
<dbReference type="SMART" id="SM00267">
    <property type="entry name" value="GGDEF"/>
    <property type="match status" value="1"/>
</dbReference>
<dbReference type="FunFam" id="3.30.70.270:FF:000001">
    <property type="entry name" value="Diguanylate cyclase domain protein"/>
    <property type="match status" value="1"/>
</dbReference>
<feature type="domain" description="GGDEF" evidence="6">
    <location>
        <begin position="484"/>
        <end position="622"/>
    </location>
</feature>
<evidence type="ECO:0000256" key="1">
    <source>
        <dbReference type="ARBA" id="ARBA00001946"/>
    </source>
</evidence>
<evidence type="ECO:0000256" key="2">
    <source>
        <dbReference type="ARBA" id="ARBA00012528"/>
    </source>
</evidence>
<feature type="transmembrane region" description="Helical" evidence="5">
    <location>
        <begin position="240"/>
        <end position="258"/>
    </location>
</feature>
<keyword evidence="5" id="KW-0812">Transmembrane</keyword>
<proteinExistence type="predicted"/>
<comment type="catalytic activity">
    <reaction evidence="3">
        <text>2 GTP = 3',3'-c-di-GMP + 2 diphosphate</text>
        <dbReference type="Rhea" id="RHEA:24898"/>
        <dbReference type="ChEBI" id="CHEBI:33019"/>
        <dbReference type="ChEBI" id="CHEBI:37565"/>
        <dbReference type="ChEBI" id="CHEBI:58805"/>
        <dbReference type="EC" id="2.7.7.65"/>
    </reaction>
</comment>
<dbReference type="Gene3D" id="3.30.70.270">
    <property type="match status" value="1"/>
</dbReference>
<keyword evidence="7" id="KW-0548">Nucleotidyltransferase</keyword>
<evidence type="ECO:0000259" key="6">
    <source>
        <dbReference type="PROSITE" id="PS50887"/>
    </source>
</evidence>
<sequence>MYSSLSKQSLFGLILGCLLVLSLIPSTWAQYEAEPTQYYLHQKNVNDIQFTEQTTSYLKGTWSYYDQELISQPNHQLPSKTTELPISFQKLTGSNTGYGTFIGHFKIPDEFIGRRLAIHIPNQNCAYRVYLNGDFLVRLGDVADNTGAQQTENAPRIVYFVPESSYFTLSIQASNFNNLRGGLESPMHIGIAKTINRHYQQLMMSIAMICGVVFGVGMFTTMFSMFSMFHGSDKRNSKSFFVFGIFILFLALHNLFTAPYAYTTFLDINWLWGIRLEYLFIYLAVMFFLSYMYLLNQYYLQRWIYTVSILVLTLNIVITLLSEQVVFEQLAFYSAFFSIVILLNFAYGFYLTLKTKQKYSKINLYAVVLLCISVIHDFLLTLHVIDSIHLSFISTSLYALLVMFRQSRNYAYQTYHTERLNNNLIELNDSLEQKVQQRTSQLHDLNEKLEYQIQIDALTGAYNRRALNQEIQQRFIETQQNSHATLVFAMMDVDYFKNYNDYYGHLKGDEVLQNLVKVIGAVLPHNAYLARYGGEEFAIVLYNVPIAIISQIMQTVLDAVRSARFEHHNRLDGKDYVTLSMGVSWMDHETIYANIHDLMKAADLKLYQAKEAGRDQMKMPNESYENE</sequence>
<evidence type="ECO:0000313" key="8">
    <source>
        <dbReference type="Proteomes" id="UP001161099"/>
    </source>
</evidence>
<feature type="transmembrane region" description="Helical" evidence="5">
    <location>
        <begin position="202"/>
        <end position="228"/>
    </location>
</feature>
<protein>
    <recommendedName>
        <fullName evidence="2">diguanylate cyclase</fullName>
        <ecNumber evidence="2">2.7.7.65</ecNumber>
    </recommendedName>
</protein>
<dbReference type="CDD" id="cd01949">
    <property type="entry name" value="GGDEF"/>
    <property type="match status" value="1"/>
</dbReference>
<feature type="coiled-coil region" evidence="4">
    <location>
        <begin position="417"/>
        <end position="448"/>
    </location>
</feature>
<feature type="transmembrane region" description="Helical" evidence="5">
    <location>
        <begin position="303"/>
        <end position="324"/>
    </location>
</feature>
<name>A0AA42IER6_ACIJO</name>
<dbReference type="PANTHER" id="PTHR45138:SF9">
    <property type="entry name" value="DIGUANYLATE CYCLASE DGCM-RELATED"/>
    <property type="match status" value="1"/>
</dbReference>
<dbReference type="InterPro" id="IPR043128">
    <property type="entry name" value="Rev_trsase/Diguanyl_cyclase"/>
</dbReference>
<dbReference type="PANTHER" id="PTHR45138">
    <property type="entry name" value="REGULATORY COMPONENTS OF SENSORY TRANSDUCTION SYSTEM"/>
    <property type="match status" value="1"/>
</dbReference>
<feature type="transmembrane region" description="Helical" evidence="5">
    <location>
        <begin position="278"/>
        <end position="296"/>
    </location>
</feature>
<dbReference type="Pfam" id="PF00990">
    <property type="entry name" value="GGDEF"/>
    <property type="match status" value="1"/>
</dbReference>
<keyword evidence="7" id="KW-0808">Transferase</keyword>
<dbReference type="InterPro" id="IPR029787">
    <property type="entry name" value="Nucleotide_cyclase"/>
</dbReference>
<dbReference type="InterPro" id="IPR050469">
    <property type="entry name" value="Diguanylate_Cyclase"/>
</dbReference>
<keyword evidence="4" id="KW-0175">Coiled coil</keyword>
<gene>
    <name evidence="7" type="ORF">N5D11_10400</name>
</gene>
<dbReference type="AlphaFoldDB" id="A0AA42IER6"/>
<dbReference type="Proteomes" id="UP001161099">
    <property type="component" value="Unassembled WGS sequence"/>
</dbReference>
<dbReference type="EMBL" id="JAOCDR010000021">
    <property type="protein sequence ID" value="MDH0656526.1"/>
    <property type="molecule type" value="Genomic_DNA"/>
</dbReference>
<dbReference type="PROSITE" id="PS50887">
    <property type="entry name" value="GGDEF"/>
    <property type="match status" value="1"/>
</dbReference>
<feature type="transmembrane region" description="Helical" evidence="5">
    <location>
        <begin position="388"/>
        <end position="404"/>
    </location>
</feature>
<evidence type="ECO:0000313" key="7">
    <source>
        <dbReference type="EMBL" id="MDH0656526.1"/>
    </source>
</evidence>
<evidence type="ECO:0000256" key="5">
    <source>
        <dbReference type="SAM" id="Phobius"/>
    </source>
</evidence>
<dbReference type="RefSeq" id="WP_279698574.1">
    <property type="nucleotide sequence ID" value="NZ_JAOCDR010000021.1"/>
</dbReference>
<dbReference type="InterPro" id="IPR000160">
    <property type="entry name" value="GGDEF_dom"/>
</dbReference>
<feature type="transmembrane region" description="Helical" evidence="5">
    <location>
        <begin position="330"/>
        <end position="350"/>
    </location>
</feature>
<accession>A0AA42IER6</accession>
<organism evidence="7 8">
    <name type="scientific">Acinetobacter johnsonii</name>
    <dbReference type="NCBI Taxonomy" id="40214"/>
    <lineage>
        <taxon>Bacteria</taxon>
        <taxon>Pseudomonadati</taxon>
        <taxon>Pseudomonadota</taxon>
        <taxon>Gammaproteobacteria</taxon>
        <taxon>Moraxellales</taxon>
        <taxon>Moraxellaceae</taxon>
        <taxon>Acinetobacter</taxon>
    </lineage>
</organism>
<feature type="transmembrane region" description="Helical" evidence="5">
    <location>
        <begin position="362"/>
        <end position="382"/>
    </location>
</feature>
<dbReference type="EC" id="2.7.7.65" evidence="2"/>
<keyword evidence="5" id="KW-1133">Transmembrane helix</keyword>
<dbReference type="NCBIfam" id="TIGR00254">
    <property type="entry name" value="GGDEF"/>
    <property type="match status" value="1"/>
</dbReference>
<reference evidence="7" key="1">
    <citation type="submission" date="2022-09" db="EMBL/GenBank/DDBJ databases">
        <title>Intensive care unit water sources are persistently colonized with multi-drug resistant bacteria and are the site of extensive horizontal gene transfer of antibiotic resistance genes.</title>
        <authorList>
            <person name="Diorio-Toth L."/>
        </authorList>
    </citation>
    <scope>NUCLEOTIDE SEQUENCE</scope>
    <source>
        <strain evidence="7">GD03851</strain>
    </source>
</reference>